<evidence type="ECO:0000313" key="2">
    <source>
        <dbReference type="EMBL" id="JAR97906.1"/>
    </source>
</evidence>
<dbReference type="AlphaFoldDB" id="A0A161M3S4"/>
<protein>
    <submittedName>
        <fullName evidence="2">Elmo domain-containing protein 2</fullName>
    </submittedName>
</protein>
<organism evidence="2">
    <name type="scientific">Triatoma infestans</name>
    <name type="common">Assassin bug</name>
    <dbReference type="NCBI Taxonomy" id="30076"/>
    <lineage>
        <taxon>Eukaryota</taxon>
        <taxon>Metazoa</taxon>
        <taxon>Ecdysozoa</taxon>
        <taxon>Arthropoda</taxon>
        <taxon>Hexapoda</taxon>
        <taxon>Insecta</taxon>
        <taxon>Pterygota</taxon>
        <taxon>Neoptera</taxon>
        <taxon>Paraneoptera</taxon>
        <taxon>Hemiptera</taxon>
        <taxon>Heteroptera</taxon>
        <taxon>Panheteroptera</taxon>
        <taxon>Cimicomorpha</taxon>
        <taxon>Reduviidae</taxon>
        <taxon>Triatominae</taxon>
        <taxon>Triatoma</taxon>
    </lineage>
</organism>
<sequence length="97" mass="11289">VGCDLSINLRTLRWLIMFSFHSLYLIFYLHVRSFVKWFFRKTTKLCELQRICYGKPAGCQRTQAVEYSLNYSKSLEIKAMINSLNSLAEARQLAGST</sequence>
<evidence type="ECO:0000256" key="1">
    <source>
        <dbReference type="SAM" id="Phobius"/>
    </source>
</evidence>
<proteinExistence type="predicted"/>
<feature type="transmembrane region" description="Helical" evidence="1">
    <location>
        <begin position="12"/>
        <end position="31"/>
    </location>
</feature>
<feature type="non-terminal residue" evidence="2">
    <location>
        <position position="97"/>
    </location>
</feature>
<dbReference type="EMBL" id="GEMB01005414">
    <property type="protein sequence ID" value="JAR97906.1"/>
    <property type="molecule type" value="Transcribed_RNA"/>
</dbReference>
<reference evidence="2" key="1">
    <citation type="submission" date="2016-04" db="EMBL/GenBank/DDBJ databases">
        <authorList>
            <person name="Calderon-Fernandez G.M.Sr."/>
        </authorList>
    </citation>
    <scope>NUCLEOTIDE SEQUENCE</scope>
    <source>
        <strain evidence="2">Int1</strain>
        <tissue evidence="2">Integument</tissue>
    </source>
</reference>
<reference evidence="2" key="2">
    <citation type="journal article" date="2017" name="J. Med. Entomol.">
        <title>Transcriptome Analysis of the Triatoma infestans (Hemiptera: Reduviidae) Integument.</title>
        <authorList>
            <person name="Calderon-Fernandez G.M."/>
            <person name="Moriconi D.E."/>
            <person name="Dulbecco A.B."/>
            <person name="Juarez M.P."/>
        </authorList>
    </citation>
    <scope>NUCLEOTIDE SEQUENCE</scope>
    <source>
        <strain evidence="2">Int1</strain>
        <tissue evidence="2">Integument</tissue>
    </source>
</reference>
<name>A0A161M3S4_TRIIF</name>
<keyword evidence="1" id="KW-0812">Transmembrane</keyword>
<accession>A0A161M3S4</accession>
<keyword evidence="1" id="KW-1133">Transmembrane helix</keyword>
<keyword evidence="1" id="KW-0472">Membrane</keyword>
<feature type="non-terminal residue" evidence="2">
    <location>
        <position position="1"/>
    </location>
</feature>